<dbReference type="Gene3D" id="3.30.710.10">
    <property type="entry name" value="Potassium Channel Kv1.1, Chain A"/>
    <property type="match status" value="1"/>
</dbReference>
<evidence type="ECO:0000259" key="2">
    <source>
        <dbReference type="PROSITE" id="PS50097"/>
    </source>
</evidence>
<name>A0A9J6BM05_POLVA</name>
<dbReference type="InterPro" id="IPR001611">
    <property type="entry name" value="Leu-rich_rpt"/>
</dbReference>
<reference evidence="3" key="1">
    <citation type="submission" date="2021-03" db="EMBL/GenBank/DDBJ databases">
        <title>Chromosome level genome of the anhydrobiotic midge Polypedilum vanderplanki.</title>
        <authorList>
            <person name="Yoshida Y."/>
            <person name="Kikawada T."/>
            <person name="Gusev O."/>
        </authorList>
    </citation>
    <scope>NUCLEOTIDE SEQUENCE</scope>
    <source>
        <strain evidence="3">NIAS01</strain>
        <tissue evidence="3">Whole body or cell culture</tissue>
    </source>
</reference>
<dbReference type="Gene3D" id="3.80.10.10">
    <property type="entry name" value="Ribonuclease Inhibitor"/>
    <property type="match status" value="1"/>
</dbReference>
<evidence type="ECO:0000256" key="1">
    <source>
        <dbReference type="SAM" id="Coils"/>
    </source>
</evidence>
<dbReference type="PROSITE" id="PS51450">
    <property type="entry name" value="LRR"/>
    <property type="match status" value="1"/>
</dbReference>
<dbReference type="PANTHER" id="PTHR24413">
    <property type="entry name" value="SPECKLE-TYPE POZ PROTEIN"/>
    <property type="match status" value="1"/>
</dbReference>
<dbReference type="Proteomes" id="UP001107558">
    <property type="component" value="Chromosome 3"/>
</dbReference>
<gene>
    <name evidence="3" type="ORF">PVAND_000927</name>
</gene>
<dbReference type="EMBL" id="JADBJN010000003">
    <property type="protein sequence ID" value="KAG5670679.1"/>
    <property type="molecule type" value="Genomic_DNA"/>
</dbReference>
<sequence length="410" mass="48009">MEQKLIGEFTKNFNWRCTRENYTYQVTNQIISNQNISKVKGSHKFGKNNKDVCGVLFQFCNIKEIPKGLTKIFPNLKYLGIVNSNLKIVTRNDLKKFTNLEILFLRGNEITYLPGDLLQDLNDLEVFVVSVSKIEIIEPNIFDNCKKLKHVDLRGNFCIDKCFSSVYPDLQNATMEEIKEKLQKIYPLWGEKVKNFKGEITSETLKLIKENLRYVKAINSLIMEKNFIKSNFEKFRNESKKEIEILKEKLSEIEAKNSNSESNFTQNFKTLMKNEELKDFTIKTELEEFKAHKFVLAARSPVFANIIKENVNAEYLNLLDVSSDVFRVILDFIYTDELSENIEINFIELLIASERLKIENLKNIAEEKLMDEINSENAYEFLTLSTKIECEKLRQKAFEEIKKYYEDDGN</sequence>
<dbReference type="SUPFAM" id="SSF54695">
    <property type="entry name" value="POZ domain"/>
    <property type="match status" value="1"/>
</dbReference>
<keyword evidence="4" id="KW-1185">Reference proteome</keyword>
<dbReference type="SMART" id="SM00225">
    <property type="entry name" value="BTB"/>
    <property type="match status" value="1"/>
</dbReference>
<dbReference type="Pfam" id="PF00651">
    <property type="entry name" value="BTB"/>
    <property type="match status" value="1"/>
</dbReference>
<dbReference type="AlphaFoldDB" id="A0A9J6BM05"/>
<dbReference type="OrthoDB" id="7492888at2759"/>
<protein>
    <recommendedName>
        <fullName evidence="2">BTB domain-containing protein</fullName>
    </recommendedName>
</protein>
<feature type="domain" description="BTB" evidence="2">
    <location>
        <begin position="278"/>
        <end position="342"/>
    </location>
</feature>
<feature type="coiled-coil region" evidence="1">
    <location>
        <begin position="236"/>
        <end position="263"/>
    </location>
</feature>
<dbReference type="InterPro" id="IPR032675">
    <property type="entry name" value="LRR_dom_sf"/>
</dbReference>
<evidence type="ECO:0000313" key="4">
    <source>
        <dbReference type="Proteomes" id="UP001107558"/>
    </source>
</evidence>
<dbReference type="PROSITE" id="PS50097">
    <property type="entry name" value="BTB"/>
    <property type="match status" value="1"/>
</dbReference>
<dbReference type="CDD" id="cd18186">
    <property type="entry name" value="BTB_POZ_ZBTB_KLHL-like"/>
    <property type="match status" value="1"/>
</dbReference>
<dbReference type="Pfam" id="PF13855">
    <property type="entry name" value="LRR_8"/>
    <property type="match status" value="1"/>
</dbReference>
<comment type="caution">
    <text evidence="3">The sequence shown here is derived from an EMBL/GenBank/DDBJ whole genome shotgun (WGS) entry which is preliminary data.</text>
</comment>
<dbReference type="SUPFAM" id="SSF52058">
    <property type="entry name" value="L domain-like"/>
    <property type="match status" value="1"/>
</dbReference>
<organism evidence="3 4">
    <name type="scientific">Polypedilum vanderplanki</name>
    <name type="common">Sleeping chironomid midge</name>
    <dbReference type="NCBI Taxonomy" id="319348"/>
    <lineage>
        <taxon>Eukaryota</taxon>
        <taxon>Metazoa</taxon>
        <taxon>Ecdysozoa</taxon>
        <taxon>Arthropoda</taxon>
        <taxon>Hexapoda</taxon>
        <taxon>Insecta</taxon>
        <taxon>Pterygota</taxon>
        <taxon>Neoptera</taxon>
        <taxon>Endopterygota</taxon>
        <taxon>Diptera</taxon>
        <taxon>Nematocera</taxon>
        <taxon>Chironomoidea</taxon>
        <taxon>Chironomidae</taxon>
        <taxon>Chironominae</taxon>
        <taxon>Polypedilum</taxon>
        <taxon>Polypedilum</taxon>
    </lineage>
</organism>
<proteinExistence type="predicted"/>
<accession>A0A9J6BM05</accession>
<keyword evidence="1" id="KW-0175">Coiled coil</keyword>
<dbReference type="InterPro" id="IPR011333">
    <property type="entry name" value="SKP1/BTB/POZ_sf"/>
</dbReference>
<dbReference type="InterPro" id="IPR000210">
    <property type="entry name" value="BTB/POZ_dom"/>
</dbReference>
<evidence type="ECO:0000313" key="3">
    <source>
        <dbReference type="EMBL" id="KAG5670679.1"/>
    </source>
</evidence>